<feature type="compositionally biased region" description="Basic and acidic residues" evidence="1">
    <location>
        <begin position="1"/>
        <end position="16"/>
    </location>
</feature>
<evidence type="ECO:0000256" key="1">
    <source>
        <dbReference type="SAM" id="MobiDB-lite"/>
    </source>
</evidence>
<gene>
    <name evidence="2" type="ORF">GOBAR_AA00021</name>
</gene>
<protein>
    <submittedName>
        <fullName evidence="2">Uncharacterized protein</fullName>
    </submittedName>
</protein>
<feature type="region of interest" description="Disordered" evidence="1">
    <location>
        <begin position="1"/>
        <end position="25"/>
    </location>
</feature>
<accession>A0A2P5YY83</accession>
<reference evidence="2 3" key="1">
    <citation type="submission" date="2015-01" db="EMBL/GenBank/DDBJ databases">
        <title>Genome of allotetraploid Gossypium barbadense reveals genomic plasticity and fiber elongation in cotton evolution.</title>
        <authorList>
            <person name="Chen X."/>
            <person name="Liu X."/>
            <person name="Zhao B."/>
            <person name="Zheng H."/>
            <person name="Hu Y."/>
            <person name="Lu G."/>
            <person name="Yang C."/>
            <person name="Chen J."/>
            <person name="Shan C."/>
            <person name="Zhang L."/>
            <person name="Zhou Y."/>
            <person name="Wang L."/>
            <person name="Guo W."/>
            <person name="Bai Y."/>
            <person name="Ruan J."/>
            <person name="Shangguan X."/>
            <person name="Mao Y."/>
            <person name="Jiang J."/>
            <person name="Zhu Y."/>
            <person name="Lei J."/>
            <person name="Kang H."/>
            <person name="Chen S."/>
            <person name="He X."/>
            <person name="Wang R."/>
            <person name="Wang Y."/>
            <person name="Chen J."/>
            <person name="Wang L."/>
            <person name="Yu S."/>
            <person name="Wang B."/>
            <person name="Wei J."/>
            <person name="Song S."/>
            <person name="Lu X."/>
            <person name="Gao Z."/>
            <person name="Gu W."/>
            <person name="Deng X."/>
            <person name="Ma D."/>
            <person name="Wang S."/>
            <person name="Liang W."/>
            <person name="Fang L."/>
            <person name="Cai C."/>
            <person name="Zhu X."/>
            <person name="Zhou B."/>
            <person name="Zhang Y."/>
            <person name="Chen Z."/>
            <person name="Xu S."/>
            <person name="Zhu R."/>
            <person name="Wang S."/>
            <person name="Zhang T."/>
            <person name="Zhao G."/>
        </authorList>
    </citation>
    <scope>NUCLEOTIDE SEQUENCE [LARGE SCALE GENOMIC DNA]</scope>
    <source>
        <strain evidence="3">cv. Xinhai21</strain>
        <tissue evidence="2">Leaf</tissue>
    </source>
</reference>
<evidence type="ECO:0000313" key="3">
    <source>
        <dbReference type="Proteomes" id="UP000239757"/>
    </source>
</evidence>
<dbReference type="Proteomes" id="UP000239757">
    <property type="component" value="Unassembled WGS sequence"/>
</dbReference>
<dbReference type="AlphaFoldDB" id="A0A2P5YY83"/>
<organism evidence="2 3">
    <name type="scientific">Gossypium barbadense</name>
    <name type="common">Sea Island cotton</name>
    <name type="synonym">Hibiscus barbadensis</name>
    <dbReference type="NCBI Taxonomy" id="3634"/>
    <lineage>
        <taxon>Eukaryota</taxon>
        <taxon>Viridiplantae</taxon>
        <taxon>Streptophyta</taxon>
        <taxon>Embryophyta</taxon>
        <taxon>Tracheophyta</taxon>
        <taxon>Spermatophyta</taxon>
        <taxon>Magnoliopsida</taxon>
        <taxon>eudicotyledons</taxon>
        <taxon>Gunneridae</taxon>
        <taxon>Pentapetalae</taxon>
        <taxon>rosids</taxon>
        <taxon>malvids</taxon>
        <taxon>Malvales</taxon>
        <taxon>Malvaceae</taxon>
        <taxon>Malvoideae</taxon>
        <taxon>Gossypium</taxon>
    </lineage>
</organism>
<feature type="region of interest" description="Disordered" evidence="1">
    <location>
        <begin position="96"/>
        <end position="135"/>
    </location>
</feature>
<feature type="compositionally biased region" description="Basic and acidic residues" evidence="1">
    <location>
        <begin position="103"/>
        <end position="116"/>
    </location>
</feature>
<evidence type="ECO:0000313" key="2">
    <source>
        <dbReference type="EMBL" id="PPS20558.1"/>
    </source>
</evidence>
<name>A0A2P5YY83_GOSBA</name>
<dbReference type="EMBL" id="KZ662693">
    <property type="protein sequence ID" value="PPS20558.1"/>
    <property type="molecule type" value="Genomic_DNA"/>
</dbReference>
<sequence length="148" mass="16490">MASIEDVDRGPLEDPVKSGGTNGGIDGSAQRYAGVMMRCNGLASLVRKGFDGGVRAMKKRRVGDENGDIRDHGAWLDEEEKCRREKGVQLGWCFGRQRGKQPKRGERSSKGEKWKGSNEGVGRQSERVTVNGGRRHWDAKERWPGFVF</sequence>
<proteinExistence type="predicted"/>